<dbReference type="AlphaFoldDB" id="L8JVH8"/>
<sequence length="86" mass="10328">MGEEEIEGDLVFFKDHHAQLKVYGQPHSLLVKEPTNINFYWRANNNELTLKRLDNNIELKYRIVKKTPRYMELAFADDIMVKLYRN</sequence>
<evidence type="ECO:0008006" key="3">
    <source>
        <dbReference type="Google" id="ProtNLM"/>
    </source>
</evidence>
<evidence type="ECO:0000313" key="2">
    <source>
        <dbReference type="Proteomes" id="UP000011135"/>
    </source>
</evidence>
<dbReference type="EMBL" id="AMZN01000014">
    <property type="protein sequence ID" value="ELR72785.1"/>
    <property type="molecule type" value="Genomic_DNA"/>
</dbReference>
<comment type="caution">
    <text evidence="1">The sequence shown here is derived from an EMBL/GenBank/DDBJ whole genome shotgun (WGS) entry which is preliminary data.</text>
</comment>
<protein>
    <recommendedName>
        <fullName evidence="3">Lipocalin-like domain-containing protein</fullName>
    </recommendedName>
</protein>
<accession>L8JVH8</accession>
<evidence type="ECO:0000313" key="1">
    <source>
        <dbReference type="EMBL" id="ELR72785.1"/>
    </source>
</evidence>
<reference evidence="1 2" key="1">
    <citation type="submission" date="2012-12" db="EMBL/GenBank/DDBJ databases">
        <title>Genome assembly of Fulvivirga imtechensis AK7.</title>
        <authorList>
            <person name="Nupur N."/>
            <person name="Khatri I."/>
            <person name="Kumar R."/>
            <person name="Subramanian S."/>
            <person name="Pinnaka A."/>
        </authorList>
    </citation>
    <scope>NUCLEOTIDE SEQUENCE [LARGE SCALE GENOMIC DNA]</scope>
    <source>
        <strain evidence="1 2">AK7</strain>
    </source>
</reference>
<gene>
    <name evidence="1" type="ORF">C900_00746</name>
</gene>
<proteinExistence type="predicted"/>
<dbReference type="Proteomes" id="UP000011135">
    <property type="component" value="Unassembled WGS sequence"/>
</dbReference>
<organism evidence="1 2">
    <name type="scientific">Fulvivirga imtechensis AK7</name>
    <dbReference type="NCBI Taxonomy" id="1237149"/>
    <lineage>
        <taxon>Bacteria</taxon>
        <taxon>Pseudomonadati</taxon>
        <taxon>Bacteroidota</taxon>
        <taxon>Cytophagia</taxon>
        <taxon>Cytophagales</taxon>
        <taxon>Fulvivirgaceae</taxon>
        <taxon>Fulvivirga</taxon>
    </lineage>
</organism>
<keyword evidence="2" id="KW-1185">Reference proteome</keyword>
<name>L8JVH8_9BACT</name>